<dbReference type="STRING" id="160488.PP_3858"/>
<dbReference type="HOGENOM" id="CLU_1089355_0_0_6"/>
<sequence length="267" mass="28673">MQKISAWTDLATPAGGYRYGSLVGGVAPTPLKAEWLNMVQDELCNFILAYLPALDKDDNAQMLNAAQKMVANFALKATTLAGYGILDAYTKVQTDYLLSQKANWAITLGGYGITDAYTKTEINTLLNSKANNANTLAGYGIGDAYTKGETYSRAETYTKVETESRLSTKQDLNTAGFGSSASWERDGSTGAVQQYGVFNMAAGPNEQTIPFPVSFPTACRYVGLTNLEDAAAEGNTVRILRWTNSSVTILNSGGNTSTAYTWHAKGN</sequence>
<reference evidence="2 3" key="1">
    <citation type="journal article" date="2002" name="Environ. Microbiol.">
        <title>Complete genome sequence and comparative analysis of the metabolically versatile Pseudomonas putida KT2440.</title>
        <authorList>
            <person name="Nelson K.E."/>
            <person name="Weinel C."/>
            <person name="Paulsen I.T."/>
            <person name="Dodson R.J."/>
            <person name="Hilbert H."/>
            <person name="Martins dos Santos V.A."/>
            <person name="Fouts D.E."/>
            <person name="Gill S.R."/>
            <person name="Pop M."/>
            <person name="Holmes M."/>
            <person name="Brinkac L."/>
            <person name="Beanan M."/>
            <person name="DeBoy R.T."/>
            <person name="Daugherty S."/>
            <person name="Kolonay J."/>
            <person name="Madupu R."/>
            <person name="Nelson W."/>
            <person name="White O."/>
            <person name="Peterson J."/>
            <person name="Khouri H."/>
            <person name="Hance I."/>
            <person name="Chris Lee P."/>
            <person name="Holtzapple E."/>
            <person name="Scanlan D."/>
            <person name="Tran K."/>
            <person name="Moazzez A."/>
            <person name="Utterback T."/>
            <person name="Rizzo M."/>
            <person name="Lee K."/>
            <person name="Kosack D."/>
            <person name="Moestl D."/>
            <person name="Wedler H."/>
            <person name="Lauber J."/>
            <person name="Stjepandic D."/>
            <person name="Hoheisel J."/>
            <person name="Straetz M."/>
            <person name="Heim S."/>
            <person name="Kiewitz C."/>
            <person name="Eisen J.A."/>
            <person name="Timmis K.N."/>
            <person name="Dusterhoft A."/>
            <person name="Tummler B."/>
            <person name="Fraser C.M."/>
        </authorList>
    </citation>
    <scope>NUCLEOTIDE SEQUENCE [LARGE SCALE GENOMIC DNA]</scope>
    <source>
        <strain evidence="3">ATCC 47054 / DSM 6125 / CFBP 8728 / NCIMB 11950 / KT2440</strain>
    </source>
</reference>
<dbReference type="InterPro" id="IPR054075">
    <property type="entry name" value="Gp53-like_C"/>
</dbReference>
<dbReference type="AlphaFoldDB" id="Q88G67"/>
<proteinExistence type="predicted"/>
<dbReference type="Gene3D" id="2.60.40.3940">
    <property type="match status" value="1"/>
</dbReference>
<dbReference type="PaxDb" id="160488-PP_3858"/>
<accession>Q88G67</accession>
<feature type="domain" description="Putative tail fiber protein gp53-like C-terminal" evidence="1">
    <location>
        <begin position="188"/>
        <end position="266"/>
    </location>
</feature>
<evidence type="ECO:0000259" key="1">
    <source>
        <dbReference type="Pfam" id="PF21882"/>
    </source>
</evidence>
<evidence type="ECO:0000313" key="2">
    <source>
        <dbReference type="EMBL" id="AAN69452.1"/>
    </source>
</evidence>
<protein>
    <submittedName>
        <fullName evidence="2">Tail fiber protein</fullName>
    </submittedName>
</protein>
<dbReference type="OrthoDB" id="9810174at2"/>
<name>Q88G67_PSEPK</name>
<dbReference type="RefSeq" id="WP_010954685.1">
    <property type="nucleotide sequence ID" value="NC_002947.4"/>
</dbReference>
<organism evidence="2 3">
    <name type="scientific">Pseudomonas putida (strain ATCC 47054 / DSM 6125 / CFBP 8728 / NCIMB 11950 / KT2440)</name>
    <dbReference type="NCBI Taxonomy" id="160488"/>
    <lineage>
        <taxon>Bacteria</taxon>
        <taxon>Pseudomonadati</taxon>
        <taxon>Pseudomonadota</taxon>
        <taxon>Gammaproteobacteria</taxon>
        <taxon>Pseudomonadales</taxon>
        <taxon>Pseudomonadaceae</taxon>
        <taxon>Pseudomonas</taxon>
    </lineage>
</organism>
<keyword evidence="3" id="KW-1185">Reference proteome</keyword>
<dbReference type="Pfam" id="PF21882">
    <property type="entry name" value="Gp53-like_C"/>
    <property type="match status" value="1"/>
</dbReference>
<dbReference type="PATRIC" id="fig|160488.4.peg.4117"/>
<dbReference type="Proteomes" id="UP000000556">
    <property type="component" value="Chromosome"/>
</dbReference>
<dbReference type="KEGG" id="ppu:PP_3858"/>
<dbReference type="EMBL" id="AE015451">
    <property type="protein sequence ID" value="AAN69452.1"/>
    <property type="molecule type" value="Genomic_DNA"/>
</dbReference>
<evidence type="ECO:0000313" key="3">
    <source>
        <dbReference type="Proteomes" id="UP000000556"/>
    </source>
</evidence>
<dbReference type="BioCyc" id="PPUT160488:G1G01-4120-MONOMER"/>
<reference evidence="2 3" key="2">
    <citation type="journal article" date="2016" name="Environ. Microbiol.">
        <title>The revisited genome of Pseudomonas putida KT2440 enlightens its value as a robust metabolic chassis.</title>
        <authorList>
            <person name="Belda E."/>
            <person name="van Heck R.G."/>
            <person name="Lopez-Sanchez M.J."/>
            <person name="Cruveiller S."/>
            <person name="Barbe V."/>
            <person name="Fraser C."/>
            <person name="Klenk H.P."/>
            <person name="Petersen J."/>
            <person name="Morgat A."/>
            <person name="Nikel P.I."/>
            <person name="Vallenet D."/>
            <person name="Rouy Z."/>
            <person name="Sekowska A."/>
            <person name="Martins Dos Santos V.A."/>
            <person name="de Lorenzo V."/>
            <person name="Danchin A."/>
            <person name="Medigue C."/>
        </authorList>
    </citation>
    <scope>NUCLEOTIDE SEQUENCE [LARGE SCALE GENOMIC DNA]</scope>
    <source>
        <strain evidence="3">ATCC 47054 / DSM 6125 / CFBP 8728 / NCIMB 11950 / KT2440</strain>
    </source>
</reference>
<gene>
    <name evidence="2" type="ordered locus">PP_3858</name>
</gene>